<dbReference type="EMBL" id="BNDW01000019">
    <property type="protein sequence ID" value="GHI20773.1"/>
    <property type="molecule type" value="Genomic_DNA"/>
</dbReference>
<sequence>MLIRATATASAADQILIPPDVDGVLPAVSRPERPREQGWRARVVVKIYHGVGGDRRSWMWRAPQKEGCERDSRRQSARSDNEFVIRI</sequence>
<evidence type="ECO:0000313" key="2">
    <source>
        <dbReference type="EMBL" id="GHI20773.1"/>
    </source>
</evidence>
<gene>
    <name evidence="2" type="ORF">Shyd_21440</name>
</gene>
<accession>A0ABQ3P6X4</accession>
<comment type="caution">
    <text evidence="2">The sequence shown here is derived from an EMBL/GenBank/DDBJ whole genome shotgun (WGS) entry which is preliminary data.</text>
</comment>
<keyword evidence="3" id="KW-1185">Reference proteome</keyword>
<evidence type="ECO:0000313" key="3">
    <source>
        <dbReference type="Proteomes" id="UP001052739"/>
    </source>
</evidence>
<evidence type="ECO:0000256" key="1">
    <source>
        <dbReference type="SAM" id="MobiDB-lite"/>
    </source>
</evidence>
<dbReference type="Proteomes" id="UP001052739">
    <property type="component" value="Unassembled WGS sequence"/>
</dbReference>
<feature type="region of interest" description="Disordered" evidence="1">
    <location>
        <begin position="65"/>
        <end position="87"/>
    </location>
</feature>
<organism evidence="2 3">
    <name type="scientific">Streptomyces hydrogenans</name>
    <dbReference type="NCBI Taxonomy" id="1873719"/>
    <lineage>
        <taxon>Bacteria</taxon>
        <taxon>Bacillati</taxon>
        <taxon>Actinomycetota</taxon>
        <taxon>Actinomycetes</taxon>
        <taxon>Kitasatosporales</taxon>
        <taxon>Streptomycetaceae</taxon>
        <taxon>Streptomyces</taxon>
    </lineage>
</organism>
<reference evidence="2" key="1">
    <citation type="submission" date="2024-05" db="EMBL/GenBank/DDBJ databases">
        <title>Whole genome shotgun sequence of Streptomyces hydrogenans NBRC 13475.</title>
        <authorList>
            <person name="Komaki H."/>
            <person name="Tamura T."/>
        </authorList>
    </citation>
    <scope>NUCLEOTIDE SEQUENCE</scope>
    <source>
        <strain evidence="2">NBRC 13475</strain>
    </source>
</reference>
<name>A0ABQ3P6X4_9ACTN</name>
<protein>
    <submittedName>
        <fullName evidence="2">Uncharacterized protein</fullName>
    </submittedName>
</protein>
<proteinExistence type="predicted"/>